<dbReference type="InterPro" id="IPR001647">
    <property type="entry name" value="HTH_TetR"/>
</dbReference>
<keyword evidence="2 4" id="KW-0238">DNA-binding</keyword>
<feature type="domain" description="HTH tetR-type" evidence="5">
    <location>
        <begin position="7"/>
        <end position="67"/>
    </location>
</feature>
<dbReference type="PANTHER" id="PTHR47506:SF1">
    <property type="entry name" value="HTH-TYPE TRANSCRIPTIONAL REGULATOR YJDC"/>
    <property type="match status" value="1"/>
</dbReference>
<sequence>MAGRPRKAEPEVALAAAMNAFWEKGYESTSMSDLTEATGLHKASLYKTFGDKHQLFVSALKLYFKKSSKAQKESRNGEENPINAIRNSVDTTINQCAEGKGCLAVNSLIEVAPFDAEIDRILKQFRQRLDEHLAGLVDEAKSVKLVSGSVDTKEAVRMISIFLHGLSANMAAGMSANKARALLHGQLDLVLTARKKAHQS</sequence>
<dbReference type="PROSITE" id="PS50977">
    <property type="entry name" value="HTH_TETR_2"/>
    <property type="match status" value="1"/>
</dbReference>
<dbReference type="Gene3D" id="1.10.10.60">
    <property type="entry name" value="Homeodomain-like"/>
    <property type="match status" value="1"/>
</dbReference>
<evidence type="ECO:0000313" key="6">
    <source>
        <dbReference type="EMBL" id="PDH35074.1"/>
    </source>
</evidence>
<name>A0A2A5WFN7_9GAMM</name>
<gene>
    <name evidence="6" type="ORF">CNF02_03335</name>
</gene>
<reference evidence="6 7" key="1">
    <citation type="submission" date="2017-08" db="EMBL/GenBank/DDBJ databases">
        <title>Fine stratification of microbial communities through a metagenomic profile of the photic zone.</title>
        <authorList>
            <person name="Haro-Moreno J.M."/>
            <person name="Lopez-Perez M."/>
            <person name="De La Torre J."/>
            <person name="Picazo A."/>
            <person name="Camacho A."/>
            <person name="Rodriguez-Valera F."/>
        </authorList>
    </citation>
    <scope>NUCLEOTIDE SEQUENCE [LARGE SCALE GENOMIC DNA]</scope>
    <source>
        <strain evidence="6">MED-G28</strain>
    </source>
</reference>
<organism evidence="6 7">
    <name type="scientific">OM182 bacterium MED-G28</name>
    <dbReference type="NCBI Taxonomy" id="1986256"/>
    <lineage>
        <taxon>Bacteria</taxon>
        <taxon>Pseudomonadati</taxon>
        <taxon>Pseudomonadota</taxon>
        <taxon>Gammaproteobacteria</taxon>
        <taxon>OMG group</taxon>
        <taxon>OM182 clade</taxon>
    </lineage>
</organism>
<accession>A0A2A5WFN7</accession>
<evidence type="ECO:0000256" key="2">
    <source>
        <dbReference type="ARBA" id="ARBA00023125"/>
    </source>
</evidence>
<proteinExistence type="predicted"/>
<dbReference type="AlphaFoldDB" id="A0A2A5WFN7"/>
<dbReference type="PRINTS" id="PR00455">
    <property type="entry name" value="HTHTETR"/>
</dbReference>
<evidence type="ECO:0000256" key="3">
    <source>
        <dbReference type="ARBA" id="ARBA00023163"/>
    </source>
</evidence>
<dbReference type="SUPFAM" id="SSF46689">
    <property type="entry name" value="Homeodomain-like"/>
    <property type="match status" value="1"/>
</dbReference>
<dbReference type="Proteomes" id="UP000219329">
    <property type="component" value="Unassembled WGS sequence"/>
</dbReference>
<dbReference type="GO" id="GO:0003677">
    <property type="term" value="F:DNA binding"/>
    <property type="evidence" value="ECO:0007669"/>
    <property type="project" value="UniProtKB-UniRule"/>
</dbReference>
<dbReference type="EMBL" id="NTJZ01000002">
    <property type="protein sequence ID" value="PDH35074.1"/>
    <property type="molecule type" value="Genomic_DNA"/>
</dbReference>
<dbReference type="InterPro" id="IPR009057">
    <property type="entry name" value="Homeodomain-like_sf"/>
</dbReference>
<evidence type="ECO:0000256" key="4">
    <source>
        <dbReference type="PROSITE-ProRule" id="PRU00335"/>
    </source>
</evidence>
<dbReference type="PANTHER" id="PTHR47506">
    <property type="entry name" value="TRANSCRIPTIONAL REGULATORY PROTEIN"/>
    <property type="match status" value="1"/>
</dbReference>
<dbReference type="Pfam" id="PF00440">
    <property type="entry name" value="TetR_N"/>
    <property type="match status" value="1"/>
</dbReference>
<dbReference type="InterPro" id="IPR036271">
    <property type="entry name" value="Tet_transcr_reg_TetR-rel_C_sf"/>
</dbReference>
<keyword evidence="1" id="KW-0805">Transcription regulation</keyword>
<comment type="caution">
    <text evidence="6">The sequence shown here is derived from an EMBL/GenBank/DDBJ whole genome shotgun (WGS) entry which is preliminary data.</text>
</comment>
<evidence type="ECO:0000313" key="7">
    <source>
        <dbReference type="Proteomes" id="UP000219329"/>
    </source>
</evidence>
<dbReference type="SUPFAM" id="SSF48498">
    <property type="entry name" value="Tetracyclin repressor-like, C-terminal domain"/>
    <property type="match status" value="1"/>
</dbReference>
<feature type="DNA-binding region" description="H-T-H motif" evidence="4">
    <location>
        <begin position="30"/>
        <end position="49"/>
    </location>
</feature>
<keyword evidence="3" id="KW-0804">Transcription</keyword>
<evidence type="ECO:0000256" key="1">
    <source>
        <dbReference type="ARBA" id="ARBA00023015"/>
    </source>
</evidence>
<dbReference type="Gene3D" id="1.10.357.10">
    <property type="entry name" value="Tetracycline Repressor, domain 2"/>
    <property type="match status" value="1"/>
</dbReference>
<evidence type="ECO:0000259" key="5">
    <source>
        <dbReference type="PROSITE" id="PS50977"/>
    </source>
</evidence>
<protein>
    <recommendedName>
        <fullName evidence="5">HTH tetR-type domain-containing protein</fullName>
    </recommendedName>
</protein>